<feature type="domain" description="Zn(2)-C6 fungal-type" evidence="7">
    <location>
        <begin position="23"/>
        <end position="51"/>
    </location>
</feature>
<keyword evidence="4" id="KW-0238">DNA-binding</keyword>
<dbReference type="InterPro" id="IPR021858">
    <property type="entry name" value="Fun_TF"/>
</dbReference>
<dbReference type="PANTHER" id="PTHR36206:SF12">
    <property type="entry name" value="ASPERCRYPTIN BIOSYNTHESIS CLUSTER-SPECIFIC TRANSCRIPTION REGULATOR ATNN-RELATED"/>
    <property type="match status" value="1"/>
</dbReference>
<keyword evidence="9" id="KW-1185">Reference proteome</keyword>
<evidence type="ECO:0000256" key="6">
    <source>
        <dbReference type="ARBA" id="ARBA00023242"/>
    </source>
</evidence>
<reference evidence="8" key="1">
    <citation type="journal article" date="2021" name="IMA Fungus">
        <title>Genomic characterization of three marine fungi, including Emericellopsis atlantica sp. nov. with signatures of a generalist lifestyle and marine biomass degradation.</title>
        <authorList>
            <person name="Hagestad O.C."/>
            <person name="Hou L."/>
            <person name="Andersen J.H."/>
            <person name="Hansen E.H."/>
            <person name="Altermark B."/>
            <person name="Li C."/>
            <person name="Kuhnert E."/>
            <person name="Cox R.J."/>
            <person name="Crous P.W."/>
            <person name="Spatafora J.W."/>
            <person name="Lail K."/>
            <person name="Amirebrahimi M."/>
            <person name="Lipzen A."/>
            <person name="Pangilinan J."/>
            <person name="Andreopoulos W."/>
            <person name="Hayes R.D."/>
            <person name="Ng V."/>
            <person name="Grigoriev I.V."/>
            <person name="Jackson S.A."/>
            <person name="Sutton T.D.S."/>
            <person name="Dobson A.D.W."/>
            <person name="Rama T."/>
        </authorList>
    </citation>
    <scope>NUCLEOTIDE SEQUENCE</scope>
    <source>
        <strain evidence="8">TRa018bII</strain>
    </source>
</reference>
<comment type="caution">
    <text evidence="8">The sequence shown here is derived from an EMBL/GenBank/DDBJ whole genome shotgun (WGS) entry which is preliminary data.</text>
</comment>
<dbReference type="SMART" id="SM00066">
    <property type="entry name" value="GAL4"/>
    <property type="match status" value="1"/>
</dbReference>
<dbReference type="InterPro" id="IPR001138">
    <property type="entry name" value="Zn2Cys6_DnaBD"/>
</dbReference>
<dbReference type="CDD" id="cd00067">
    <property type="entry name" value="GAL4"/>
    <property type="match status" value="1"/>
</dbReference>
<dbReference type="SUPFAM" id="SSF57701">
    <property type="entry name" value="Zn2/Cys6 DNA-binding domain"/>
    <property type="match status" value="1"/>
</dbReference>
<keyword evidence="6" id="KW-0539">Nucleus</keyword>
<evidence type="ECO:0000256" key="2">
    <source>
        <dbReference type="ARBA" id="ARBA00022833"/>
    </source>
</evidence>
<keyword evidence="2" id="KW-0862">Zinc</keyword>
<gene>
    <name evidence="8" type="ORF">BJ875DRAFT_434393</name>
</gene>
<evidence type="ECO:0000256" key="3">
    <source>
        <dbReference type="ARBA" id="ARBA00023015"/>
    </source>
</evidence>
<keyword evidence="1" id="KW-0479">Metal-binding</keyword>
<dbReference type="PANTHER" id="PTHR36206">
    <property type="entry name" value="ASPERCRYPTIN BIOSYNTHESIS CLUSTER-SPECIFIC TRANSCRIPTION REGULATOR ATNN-RELATED"/>
    <property type="match status" value="1"/>
</dbReference>
<dbReference type="PROSITE" id="PS00463">
    <property type="entry name" value="ZN2_CY6_FUNGAL_1"/>
    <property type="match status" value="1"/>
</dbReference>
<sequence length="536" mass="60730">MPANVDAVPGKRVRTFKPKVSTGCITCKIRHVKCGEEKPQCFQCTRTGRTCDGYLPATGRKKRGDQQALTRSPSPVVIECPISTTIVGTSQELRAFDFFRQRTVPQLCGLFGSNFWNYIILQASHHEDAIKHAAIALGSLHEQFENGHLTVQDGCQSSFAVQQYTSAIRHLVEPSDGKKSHVDVALSTCVLFVCLETLRGHIGSAVLHIESGTKIILDVNSNALSSSSSSMISPTPYAPLDLLNLIFFRLEAQVCQIAGNRMPLLDKTLDHEEAKYGQSQPFSFTNLDEARNMLDYIWSAGVRATQTFLSLPYPAQESIQSEDVQRTTLSGRLDRWVRAFELYIRQNNTKLDESAQLAIHTLKIQRIMTQIYLTIDYRRAEFDEHLWDEYPREYEMIISHASFIVKIANKVSEDSTEPPKSTFTLESGINFPLFLVATKCRHSATRHKALDILMSARRQEGMMHSTLTARVARRIVNLEEESIGNILAYEEVPNWVRLSSVNVEFDREGKSAALQYERWRNDFHAEKAVIYETIYW</sequence>
<accession>A0A9P8C1C5</accession>
<evidence type="ECO:0000313" key="8">
    <source>
        <dbReference type="EMBL" id="KAG9228991.1"/>
    </source>
</evidence>
<evidence type="ECO:0000256" key="4">
    <source>
        <dbReference type="ARBA" id="ARBA00023125"/>
    </source>
</evidence>
<dbReference type="EMBL" id="MU251830">
    <property type="protein sequence ID" value="KAG9228991.1"/>
    <property type="molecule type" value="Genomic_DNA"/>
</dbReference>
<keyword evidence="3" id="KW-0805">Transcription regulation</keyword>
<dbReference type="Pfam" id="PF11951">
    <property type="entry name" value="Fungal_trans_2"/>
    <property type="match status" value="1"/>
</dbReference>
<evidence type="ECO:0000256" key="5">
    <source>
        <dbReference type="ARBA" id="ARBA00023163"/>
    </source>
</evidence>
<dbReference type="GO" id="GO:0008270">
    <property type="term" value="F:zinc ion binding"/>
    <property type="evidence" value="ECO:0007669"/>
    <property type="project" value="InterPro"/>
</dbReference>
<organism evidence="8 9">
    <name type="scientific">Amylocarpus encephaloides</name>
    <dbReference type="NCBI Taxonomy" id="45428"/>
    <lineage>
        <taxon>Eukaryota</taxon>
        <taxon>Fungi</taxon>
        <taxon>Dikarya</taxon>
        <taxon>Ascomycota</taxon>
        <taxon>Pezizomycotina</taxon>
        <taxon>Leotiomycetes</taxon>
        <taxon>Helotiales</taxon>
        <taxon>Helotiales incertae sedis</taxon>
        <taxon>Amylocarpus</taxon>
    </lineage>
</organism>
<dbReference type="Gene3D" id="4.10.240.10">
    <property type="entry name" value="Zn(2)-C6 fungal-type DNA-binding domain"/>
    <property type="match status" value="1"/>
</dbReference>
<dbReference type="InterPro" id="IPR052360">
    <property type="entry name" value="Transcr_Regulatory_Proteins"/>
</dbReference>
<proteinExistence type="predicted"/>
<dbReference type="GO" id="GO:0000981">
    <property type="term" value="F:DNA-binding transcription factor activity, RNA polymerase II-specific"/>
    <property type="evidence" value="ECO:0007669"/>
    <property type="project" value="InterPro"/>
</dbReference>
<dbReference type="InterPro" id="IPR036864">
    <property type="entry name" value="Zn2-C6_fun-type_DNA-bd_sf"/>
</dbReference>
<dbReference type="Pfam" id="PF00172">
    <property type="entry name" value="Zn_clus"/>
    <property type="match status" value="1"/>
</dbReference>
<dbReference type="AlphaFoldDB" id="A0A9P8C1C5"/>
<evidence type="ECO:0000259" key="7">
    <source>
        <dbReference type="PROSITE" id="PS50048"/>
    </source>
</evidence>
<dbReference type="GO" id="GO:0003677">
    <property type="term" value="F:DNA binding"/>
    <property type="evidence" value="ECO:0007669"/>
    <property type="project" value="UniProtKB-KW"/>
</dbReference>
<name>A0A9P8C1C5_9HELO</name>
<keyword evidence="5" id="KW-0804">Transcription</keyword>
<evidence type="ECO:0000313" key="9">
    <source>
        <dbReference type="Proteomes" id="UP000824998"/>
    </source>
</evidence>
<dbReference type="PROSITE" id="PS50048">
    <property type="entry name" value="ZN2_CY6_FUNGAL_2"/>
    <property type="match status" value="1"/>
</dbReference>
<evidence type="ECO:0000256" key="1">
    <source>
        <dbReference type="ARBA" id="ARBA00022723"/>
    </source>
</evidence>
<dbReference type="Proteomes" id="UP000824998">
    <property type="component" value="Unassembled WGS sequence"/>
</dbReference>
<dbReference type="OrthoDB" id="2593732at2759"/>
<protein>
    <recommendedName>
        <fullName evidence="7">Zn(2)-C6 fungal-type domain-containing protein</fullName>
    </recommendedName>
</protein>